<feature type="compositionally biased region" description="Basic and acidic residues" evidence="1">
    <location>
        <begin position="85"/>
        <end position="106"/>
    </location>
</feature>
<name>A0A9X2BEC7_9BACL</name>
<reference evidence="2" key="1">
    <citation type="submission" date="2021-09" db="EMBL/GenBank/DDBJ databases">
        <title>Genome analysis of Fictibacillus sp. KIGAM418 isolated from marine sediment.</title>
        <authorList>
            <person name="Seo M.-J."/>
            <person name="Cho E.-S."/>
            <person name="Hwang C.Y."/>
        </authorList>
    </citation>
    <scope>NUCLEOTIDE SEQUENCE</scope>
    <source>
        <strain evidence="2">KIGAM418</strain>
    </source>
</reference>
<keyword evidence="3" id="KW-1185">Reference proteome</keyword>
<evidence type="ECO:0000313" key="2">
    <source>
        <dbReference type="EMBL" id="MCK6258521.1"/>
    </source>
</evidence>
<protein>
    <submittedName>
        <fullName evidence="2">Uncharacterized protein</fullName>
    </submittedName>
</protein>
<evidence type="ECO:0000256" key="1">
    <source>
        <dbReference type="SAM" id="MobiDB-lite"/>
    </source>
</evidence>
<proteinExistence type="predicted"/>
<sequence length="135" mass="15201">MNDNENNKPSEDSKEASVSRALIGGAVGATLGWLYKPETRKLVVSHIRQSETIKTLAAEIGRSVQERVTEQALKNIKSTTAGFLNKDKSKDTDEEEKARKNEDNESARYSALEEENKRLANQLQRLEEKLNKLVE</sequence>
<dbReference type="InterPro" id="IPR049646">
    <property type="entry name" value="GvpT/GvpP-like"/>
</dbReference>
<feature type="region of interest" description="Disordered" evidence="1">
    <location>
        <begin position="79"/>
        <end position="110"/>
    </location>
</feature>
<evidence type="ECO:0000313" key="3">
    <source>
        <dbReference type="Proteomes" id="UP001139011"/>
    </source>
</evidence>
<dbReference type="Proteomes" id="UP001139011">
    <property type="component" value="Unassembled WGS sequence"/>
</dbReference>
<comment type="caution">
    <text evidence="2">The sequence shown here is derived from an EMBL/GenBank/DDBJ whole genome shotgun (WGS) entry which is preliminary data.</text>
</comment>
<gene>
    <name evidence="2" type="ORF">LCY76_18260</name>
</gene>
<dbReference type="AlphaFoldDB" id="A0A9X2BEC7"/>
<accession>A0A9X2BEC7</accession>
<dbReference type="NCBIfam" id="NF041669">
    <property type="entry name" value="GvpT"/>
    <property type="match status" value="1"/>
</dbReference>
<organism evidence="2 3">
    <name type="scientific">Fictibacillus marinisediminis</name>
    <dbReference type="NCBI Taxonomy" id="2878389"/>
    <lineage>
        <taxon>Bacteria</taxon>
        <taxon>Bacillati</taxon>
        <taxon>Bacillota</taxon>
        <taxon>Bacilli</taxon>
        <taxon>Bacillales</taxon>
        <taxon>Fictibacillaceae</taxon>
        <taxon>Fictibacillus</taxon>
    </lineage>
</organism>
<dbReference type="RefSeq" id="WP_248253803.1">
    <property type="nucleotide sequence ID" value="NZ_JAIWJX010000002.1"/>
</dbReference>
<dbReference type="EMBL" id="JAIWJX010000002">
    <property type="protein sequence ID" value="MCK6258521.1"/>
    <property type="molecule type" value="Genomic_DNA"/>
</dbReference>